<keyword evidence="3" id="KW-1185">Reference proteome</keyword>
<dbReference type="Pfam" id="PF01370">
    <property type="entry name" value="Epimerase"/>
    <property type="match status" value="1"/>
</dbReference>
<dbReference type="Proteomes" id="UP001596368">
    <property type="component" value="Unassembled WGS sequence"/>
</dbReference>
<dbReference type="EMBL" id="JBHSZG010000008">
    <property type="protein sequence ID" value="MFC7137973.1"/>
    <property type="molecule type" value="Genomic_DNA"/>
</dbReference>
<dbReference type="Gene3D" id="3.40.50.720">
    <property type="entry name" value="NAD(P)-binding Rossmann-like Domain"/>
    <property type="match status" value="1"/>
</dbReference>
<organism evidence="2 3">
    <name type="scientific">Halobaculum litoreum</name>
    <dbReference type="NCBI Taxonomy" id="3031998"/>
    <lineage>
        <taxon>Archaea</taxon>
        <taxon>Methanobacteriati</taxon>
        <taxon>Methanobacteriota</taxon>
        <taxon>Stenosarchaea group</taxon>
        <taxon>Halobacteria</taxon>
        <taxon>Halobacteriales</taxon>
        <taxon>Haloferacaceae</taxon>
        <taxon>Halobaculum</taxon>
    </lineage>
</organism>
<dbReference type="AlphaFoldDB" id="A0ABD5XS21"/>
<reference evidence="2 3" key="1">
    <citation type="journal article" date="2019" name="Int. J. Syst. Evol. Microbiol.">
        <title>The Global Catalogue of Microorganisms (GCM) 10K type strain sequencing project: providing services to taxonomists for standard genome sequencing and annotation.</title>
        <authorList>
            <consortium name="The Broad Institute Genomics Platform"/>
            <consortium name="The Broad Institute Genome Sequencing Center for Infectious Disease"/>
            <person name="Wu L."/>
            <person name="Ma J."/>
        </authorList>
    </citation>
    <scope>NUCLEOTIDE SEQUENCE [LARGE SCALE GENOMIC DNA]</scope>
    <source>
        <strain evidence="2 3">DT92</strain>
    </source>
</reference>
<name>A0ABD5XS21_9EURY</name>
<evidence type="ECO:0000259" key="1">
    <source>
        <dbReference type="Pfam" id="PF01370"/>
    </source>
</evidence>
<gene>
    <name evidence="2" type="ORF">ACFQRB_19025</name>
</gene>
<accession>A0ABD5XS21</accession>
<dbReference type="PANTHER" id="PTHR43245">
    <property type="entry name" value="BIFUNCTIONAL POLYMYXIN RESISTANCE PROTEIN ARNA"/>
    <property type="match status" value="1"/>
</dbReference>
<dbReference type="InterPro" id="IPR036291">
    <property type="entry name" value="NAD(P)-bd_dom_sf"/>
</dbReference>
<dbReference type="InterPro" id="IPR001509">
    <property type="entry name" value="Epimerase_deHydtase"/>
</dbReference>
<dbReference type="InterPro" id="IPR050177">
    <property type="entry name" value="Lipid_A_modif_metabolic_enz"/>
</dbReference>
<evidence type="ECO:0000313" key="2">
    <source>
        <dbReference type="EMBL" id="MFC7137973.1"/>
    </source>
</evidence>
<comment type="caution">
    <text evidence="2">The sequence shown here is derived from an EMBL/GenBank/DDBJ whole genome shotgun (WGS) entry which is preliminary data.</text>
</comment>
<evidence type="ECO:0000313" key="3">
    <source>
        <dbReference type="Proteomes" id="UP001596368"/>
    </source>
</evidence>
<feature type="domain" description="NAD-dependent epimerase/dehydratase" evidence="1">
    <location>
        <begin position="3"/>
        <end position="216"/>
    </location>
</feature>
<sequence length="334" mass="36428">MNVLLVGGTGLISTGITRQLVAAGHDVTCFTRGRTTAELPESVAFVRGDRDDRDALERARDRVDPDCVIDMVCFDPEQAAAAVEAFDGVDRYVFCSTVDVYHRPLPTNPVAEDAPTTPPVSDYGADKAACERVFAAADGDAFDVTTIRPWSTYGEGGPVLHTFGSGTYYLDRLREGEPVVVHGDGASLWGPCHRDGVAAAFVAAVETPAARGETYHVTSEEVITWNQYHRVVADALGAPEPELVHIPTDVLLEAVPERTQGLRDHFRFSTVFDNTKARRDLNFEQTVPFRDGVARSIAHLEATDRIDPWDSENDDAIVEAWRTAREGFVADVGP</sequence>
<dbReference type="SUPFAM" id="SSF51735">
    <property type="entry name" value="NAD(P)-binding Rossmann-fold domains"/>
    <property type="match status" value="1"/>
</dbReference>
<protein>
    <submittedName>
        <fullName evidence="2">NAD-dependent epimerase/dehydratase family protein</fullName>
    </submittedName>
</protein>
<proteinExistence type="predicted"/>